<gene>
    <name evidence="4" type="ORF">H7K45_24160</name>
</gene>
<dbReference type="AlphaFoldDB" id="A0A9X2Z7L6"/>
<dbReference type="SUPFAM" id="SSF55961">
    <property type="entry name" value="Bet v1-like"/>
    <property type="match status" value="1"/>
</dbReference>
<evidence type="ECO:0000313" key="4">
    <source>
        <dbReference type="EMBL" id="MCV7423654.1"/>
    </source>
</evidence>
<dbReference type="Pfam" id="PF08338">
    <property type="entry name" value="DUF1731"/>
    <property type="match status" value="1"/>
</dbReference>
<dbReference type="InterPro" id="IPR001509">
    <property type="entry name" value="Epimerase_deHydtase"/>
</dbReference>
<proteinExistence type="inferred from homology"/>
<dbReference type="InterPro" id="IPR013549">
    <property type="entry name" value="DUF1731"/>
</dbReference>
<evidence type="ECO:0000259" key="3">
    <source>
        <dbReference type="Pfam" id="PF08338"/>
    </source>
</evidence>
<dbReference type="SUPFAM" id="SSF51735">
    <property type="entry name" value="NAD(P)-binding Rossmann-fold domains"/>
    <property type="match status" value="1"/>
</dbReference>
<dbReference type="PANTHER" id="PTHR11092:SF0">
    <property type="entry name" value="EPIMERASE FAMILY PROTEIN SDR39U1"/>
    <property type="match status" value="1"/>
</dbReference>
<evidence type="ECO:0000259" key="2">
    <source>
        <dbReference type="Pfam" id="PF01370"/>
    </source>
</evidence>
<comment type="similarity">
    <text evidence="1">Belongs to the NAD(P)-dependent epimerase/dehydratase family. SDR39U1 subfamily.</text>
</comment>
<evidence type="ECO:0000256" key="1">
    <source>
        <dbReference type="ARBA" id="ARBA00009353"/>
    </source>
</evidence>
<reference evidence="4" key="1">
    <citation type="submission" date="2020-07" db="EMBL/GenBank/DDBJ databases">
        <authorList>
            <person name="Pettersson B.M.F."/>
            <person name="Behra P.R.K."/>
            <person name="Ramesh M."/>
            <person name="Das S."/>
            <person name="Dasgupta S."/>
            <person name="Kirsebom L.A."/>
        </authorList>
    </citation>
    <scope>NUCLEOTIDE SEQUENCE</scope>
    <source>
        <strain evidence="4">DSM 44838</strain>
    </source>
</reference>
<protein>
    <submittedName>
        <fullName evidence="4">TIGR01777 family protein</fullName>
    </submittedName>
</protein>
<sequence>MGIEFESVVDHPLDEVFAWHTRPGAMPRLVPPWQPMTVVAETTSVADGRAVLGLPAGLRWVAQHEGADYDPPHRFVDELSSDGIMSWPPRLIGRWRHTHDFSAEGADCTRVHDRVEAPIPAAALRPTFVYRHRQLADDLDAHRDAANAGLTRVTVAVTGASGLVGSALTALLTSGGHRVIRLVRHAPTGADERQWDPDAPAADLLAGTDAVVHLAGTSIAGRFTDAHRAAIRDSRIEPTRKLAEVAARPGGPATFVSASAIGFYGYDRGDTPLDEDSSRGDGFLADVVADWEAATAPATEAGRRVVAVRTGIVQAARGGTLKLFRPLFATGLGGRLGSGEQWLSWIGIDDLLDVYYRAIYDDRLSGPVNAVAPNPVRNVDYTAALARTMHRPALLPVPSFGPRLLLGSQGARELAEANQRVLPVKLKDAGHRFRQPEVGDALAHQLGHAQA</sequence>
<reference evidence="4" key="2">
    <citation type="journal article" date="2022" name="BMC Genomics">
        <title>Comparative genome analysis of mycobacteria focusing on tRNA and non-coding RNA.</title>
        <authorList>
            <person name="Behra P.R.K."/>
            <person name="Pettersson B.M.F."/>
            <person name="Ramesh M."/>
            <person name="Das S."/>
            <person name="Dasgupta S."/>
            <person name="Kirsebom L.A."/>
        </authorList>
    </citation>
    <scope>NUCLEOTIDE SEQUENCE</scope>
    <source>
        <strain evidence="4">DSM 44838</strain>
    </source>
</reference>
<dbReference type="Gene3D" id="3.40.50.720">
    <property type="entry name" value="NAD(P)-binding Rossmann-like Domain"/>
    <property type="match status" value="1"/>
</dbReference>
<organism evidence="4 5">
    <name type="scientific">Mycobacterium yunnanensis</name>
    <dbReference type="NCBI Taxonomy" id="368477"/>
    <lineage>
        <taxon>Bacteria</taxon>
        <taxon>Bacillati</taxon>
        <taxon>Actinomycetota</taxon>
        <taxon>Actinomycetes</taxon>
        <taxon>Mycobacteriales</taxon>
        <taxon>Mycobacteriaceae</taxon>
        <taxon>Mycobacterium</taxon>
    </lineage>
</organism>
<dbReference type="EMBL" id="JACKVK010000013">
    <property type="protein sequence ID" value="MCV7423654.1"/>
    <property type="molecule type" value="Genomic_DNA"/>
</dbReference>
<name>A0A9X2Z7L6_9MYCO</name>
<dbReference type="RefSeq" id="WP_263998613.1">
    <property type="nucleotide sequence ID" value="NZ_JACKVK010000013.1"/>
</dbReference>
<dbReference type="InterPro" id="IPR036291">
    <property type="entry name" value="NAD(P)-bd_dom_sf"/>
</dbReference>
<comment type="caution">
    <text evidence="4">The sequence shown here is derived from an EMBL/GenBank/DDBJ whole genome shotgun (WGS) entry which is preliminary data.</text>
</comment>
<dbReference type="InterPro" id="IPR023393">
    <property type="entry name" value="START-like_dom_sf"/>
</dbReference>
<feature type="domain" description="NAD-dependent epimerase/dehydratase" evidence="2">
    <location>
        <begin position="155"/>
        <end position="361"/>
    </location>
</feature>
<keyword evidence="5" id="KW-1185">Reference proteome</keyword>
<dbReference type="Gene3D" id="3.30.530.20">
    <property type="match status" value="1"/>
</dbReference>
<feature type="domain" description="DUF1731" evidence="3">
    <location>
        <begin position="397"/>
        <end position="444"/>
    </location>
</feature>
<dbReference type="NCBIfam" id="TIGR01777">
    <property type="entry name" value="yfcH"/>
    <property type="match status" value="1"/>
</dbReference>
<dbReference type="PANTHER" id="PTHR11092">
    <property type="entry name" value="SUGAR NUCLEOTIDE EPIMERASE RELATED"/>
    <property type="match status" value="1"/>
</dbReference>
<accession>A0A9X2Z7L6</accession>
<evidence type="ECO:0000313" key="5">
    <source>
        <dbReference type="Proteomes" id="UP001141629"/>
    </source>
</evidence>
<dbReference type="Pfam" id="PF01370">
    <property type="entry name" value="Epimerase"/>
    <property type="match status" value="1"/>
</dbReference>
<dbReference type="Proteomes" id="UP001141629">
    <property type="component" value="Unassembled WGS sequence"/>
</dbReference>
<dbReference type="InterPro" id="IPR010099">
    <property type="entry name" value="SDR39U1"/>
</dbReference>
<dbReference type="CDD" id="cd07820">
    <property type="entry name" value="SRPBCC_3"/>
    <property type="match status" value="1"/>
</dbReference>